<gene>
    <name evidence="2" type="ORF">EAH_00054200</name>
</gene>
<feature type="region of interest" description="Disordered" evidence="1">
    <location>
        <begin position="1"/>
        <end position="23"/>
    </location>
</feature>
<dbReference type="Proteomes" id="UP000018050">
    <property type="component" value="Unassembled WGS sequence"/>
</dbReference>
<keyword evidence="3" id="KW-1185">Reference proteome</keyword>
<reference evidence="2" key="2">
    <citation type="submission" date="2013-10" db="EMBL/GenBank/DDBJ databases">
        <authorList>
            <person name="Aslett M."/>
        </authorList>
    </citation>
    <scope>NUCLEOTIDE SEQUENCE</scope>
    <source>
        <strain evidence="2">Houghton</strain>
    </source>
</reference>
<organism evidence="2 3">
    <name type="scientific">Eimeria acervulina</name>
    <name type="common">Coccidian parasite</name>
    <dbReference type="NCBI Taxonomy" id="5801"/>
    <lineage>
        <taxon>Eukaryota</taxon>
        <taxon>Sar</taxon>
        <taxon>Alveolata</taxon>
        <taxon>Apicomplexa</taxon>
        <taxon>Conoidasida</taxon>
        <taxon>Coccidia</taxon>
        <taxon>Eucoccidiorida</taxon>
        <taxon>Eimeriorina</taxon>
        <taxon>Eimeriidae</taxon>
        <taxon>Eimeria</taxon>
    </lineage>
</organism>
<evidence type="ECO:0000313" key="2">
    <source>
        <dbReference type="EMBL" id="CDI80651.1"/>
    </source>
</evidence>
<dbReference type="GeneID" id="25273490"/>
<proteinExistence type="predicted"/>
<reference evidence="2" key="1">
    <citation type="submission" date="2013-10" db="EMBL/GenBank/DDBJ databases">
        <title>Genomic analysis of the causative agents of coccidiosis in chickens.</title>
        <authorList>
            <person name="Reid A.J."/>
            <person name="Blake D."/>
            <person name="Billington K."/>
            <person name="Browne H."/>
            <person name="Dunn M."/>
            <person name="Hung S."/>
            <person name="Kawahara F."/>
            <person name="Miranda-Saavedra D."/>
            <person name="Mourier T."/>
            <person name="Nagra H."/>
            <person name="Otto T.D."/>
            <person name="Rawlings N."/>
            <person name="Sanchez A."/>
            <person name="Sanders M."/>
            <person name="Subramaniam C."/>
            <person name="Tay Y."/>
            <person name="Dear P."/>
            <person name="Doerig C."/>
            <person name="Gruber A."/>
            <person name="Parkinson J."/>
            <person name="Shirley M."/>
            <person name="Wan K.L."/>
            <person name="Berriman M."/>
            <person name="Tomley F."/>
            <person name="Pain A."/>
        </authorList>
    </citation>
    <scope>NUCLEOTIDE SEQUENCE</scope>
    <source>
        <strain evidence="2">Houghton</strain>
    </source>
</reference>
<dbReference type="EMBL" id="HG671276">
    <property type="protein sequence ID" value="CDI80651.1"/>
    <property type="molecule type" value="Genomic_DNA"/>
</dbReference>
<dbReference type="RefSeq" id="XP_013249412.1">
    <property type="nucleotide sequence ID" value="XM_013393958.1"/>
</dbReference>
<dbReference type="VEuPathDB" id="ToxoDB:EAH_00054200"/>
<dbReference type="AlphaFoldDB" id="U6GK95"/>
<dbReference type="OrthoDB" id="69177at2759"/>
<accession>U6GK95</accession>
<evidence type="ECO:0000256" key="1">
    <source>
        <dbReference type="SAM" id="MobiDB-lite"/>
    </source>
</evidence>
<name>U6GK95_EIMAC</name>
<evidence type="ECO:0000313" key="3">
    <source>
        <dbReference type="Proteomes" id="UP000018050"/>
    </source>
</evidence>
<dbReference type="OMA" id="WAKETEN"/>
<sequence length="223" mass="24760">MGLVRQALQPRLQPEEGCSSFSSAEEDVADMALRFRVRTQKQQLHFQDGGGGPRLQHVVDKPIAWGPTVMPLASVLGGTRLSEAAKGKRNRVDIQGARDSFELKCVLSVGECQRLVEAAEAQGFDYWAKETENSGNGCDTCNDNGSRNSGSSIVSTRANHNYRSAYTLEVEHSELADLIWERVKELVVREVSFSEEDGERFERDLKGTWEACGVNSTLLFARY</sequence>
<protein>
    <submittedName>
        <fullName evidence="2">Uncharacterized protein</fullName>
    </submittedName>
</protein>